<feature type="transmembrane region" description="Helical" evidence="8">
    <location>
        <begin position="493"/>
        <end position="511"/>
    </location>
</feature>
<feature type="region of interest" description="Disordered" evidence="7">
    <location>
        <begin position="556"/>
        <end position="624"/>
    </location>
</feature>
<feature type="compositionally biased region" description="Gly residues" evidence="7">
    <location>
        <begin position="669"/>
        <end position="696"/>
    </location>
</feature>
<feature type="transmembrane region" description="Helical" evidence="8">
    <location>
        <begin position="154"/>
        <end position="180"/>
    </location>
</feature>
<feature type="transmembrane region" description="Helical" evidence="8">
    <location>
        <begin position="442"/>
        <end position="461"/>
    </location>
</feature>
<dbReference type="PANTHER" id="PTHR21355:SF0">
    <property type="entry name" value="G-PROTEIN COUPLED RECEPTOR-ASSOCIATED PROTEIN LMBRD2"/>
    <property type="match status" value="1"/>
</dbReference>
<sequence length="706" mass="78231">MASSVGSDIFACLALLTISVAVLFILRHYLPLRTTPAFLLVPIFLALVLPASALILVPIDLASSARESDHGGKGIWLPKRAVLVSWRIVYWLTFVLTWVVLPLLGEYMDAGYRDPKSRLVYSLRSNGRYQLIVLVCAIAGLIYMIFSYGFDFTAIRALVMALAYVWGLALAIYLMGHGLVSIPRRMFRKADISGSLRRVQGQAPRIHEKLEDAIVALDELEAQVMQLKQRKTGSARDFQDWIDELVDMTGQPESRVFSNVTTIDASAKVPAVITERYLADLTRRLVRAKHRRARYVREWDNIVQTASDLQAILDSKASRKLDFGRSTSSSPKWSLMTPSMRYHLYVHLVPAVRIALGAVLSLASVAVIWSEIIKFPAPHLSAVSLTVIHHPSDKNYQIGFGGQLIASMWIAYMCICALSSMNDVPTWNQRALVRRHTYAESACWYAGQIAKLTVPLAYNFLTFLPKSIHQNSTFYDFLGRLINLTPLGTWFDYLFPMFVLLPVIMTLFNLYGKIKNVLGFGILEIDEDEEDNPSGFGTGGWREGRDLIARDLQGNRPTATLGITDSPRASLDRPRAAPTRWVPPADRVGPGSNRTTASGTPHHSSSGGRFRDRPALEPEPDEENFFTLFGRRVKNTIDTIETPKWMQASTSRSGSGSGFKRPRWLGGSSSEGGNNGESDSGGSGGEGGSNILGLFGGRNQDGRLMI</sequence>
<dbReference type="PANTHER" id="PTHR21355">
    <property type="entry name" value="G-PROTEIN COUPLED RECEPTOR-ASSOCIATED PROTEIN LMBRD2"/>
    <property type="match status" value="1"/>
</dbReference>
<evidence type="ECO:0000256" key="6">
    <source>
        <dbReference type="SAM" id="Coils"/>
    </source>
</evidence>
<dbReference type="OrthoDB" id="203099at2759"/>
<evidence type="ECO:0000256" key="2">
    <source>
        <dbReference type="ARBA" id="ARBA00010487"/>
    </source>
</evidence>
<comment type="similarity">
    <text evidence="2">Belongs to the LIMR family.</text>
</comment>
<evidence type="ECO:0000256" key="1">
    <source>
        <dbReference type="ARBA" id="ARBA00004141"/>
    </source>
</evidence>
<comment type="subcellular location">
    <subcellularLocation>
        <location evidence="1">Membrane</location>
        <topology evidence="1">Multi-pass membrane protein</topology>
    </subcellularLocation>
</comment>
<gene>
    <name evidence="9" type="ORF">PV07_09990</name>
</gene>
<protein>
    <submittedName>
        <fullName evidence="9">Uncharacterized protein</fullName>
    </submittedName>
</protein>
<feature type="compositionally biased region" description="Polar residues" evidence="7">
    <location>
        <begin position="592"/>
        <end position="607"/>
    </location>
</feature>
<dbReference type="InterPro" id="IPR006876">
    <property type="entry name" value="LMBR1-like_membr_prot"/>
</dbReference>
<feature type="transmembrane region" description="Helical" evidence="8">
    <location>
        <begin position="129"/>
        <end position="148"/>
    </location>
</feature>
<evidence type="ECO:0000256" key="5">
    <source>
        <dbReference type="ARBA" id="ARBA00023136"/>
    </source>
</evidence>
<evidence type="ECO:0000313" key="10">
    <source>
        <dbReference type="Proteomes" id="UP000054466"/>
    </source>
</evidence>
<keyword evidence="5 8" id="KW-0472">Membrane</keyword>
<evidence type="ECO:0000256" key="8">
    <source>
        <dbReference type="SAM" id="Phobius"/>
    </source>
</evidence>
<accession>A0A0D2AHA1</accession>
<evidence type="ECO:0000256" key="3">
    <source>
        <dbReference type="ARBA" id="ARBA00022692"/>
    </source>
</evidence>
<keyword evidence="6" id="KW-0175">Coiled coil</keyword>
<feature type="transmembrane region" description="Helical" evidence="8">
    <location>
        <begin position="88"/>
        <end position="108"/>
    </location>
</feature>
<organism evidence="9 10">
    <name type="scientific">Cladophialophora immunda</name>
    <dbReference type="NCBI Taxonomy" id="569365"/>
    <lineage>
        <taxon>Eukaryota</taxon>
        <taxon>Fungi</taxon>
        <taxon>Dikarya</taxon>
        <taxon>Ascomycota</taxon>
        <taxon>Pezizomycotina</taxon>
        <taxon>Eurotiomycetes</taxon>
        <taxon>Chaetothyriomycetidae</taxon>
        <taxon>Chaetothyriales</taxon>
        <taxon>Herpotrichiellaceae</taxon>
        <taxon>Cladophialophora</taxon>
    </lineage>
</organism>
<proteinExistence type="inferred from homology"/>
<feature type="region of interest" description="Disordered" evidence="7">
    <location>
        <begin position="643"/>
        <end position="706"/>
    </location>
</feature>
<dbReference type="Pfam" id="PF04791">
    <property type="entry name" value="LMBR1"/>
    <property type="match status" value="1"/>
</dbReference>
<feature type="transmembrane region" description="Helical" evidence="8">
    <location>
        <begin position="344"/>
        <end position="369"/>
    </location>
</feature>
<feature type="transmembrane region" description="Helical" evidence="8">
    <location>
        <begin position="400"/>
        <end position="421"/>
    </location>
</feature>
<dbReference type="InterPro" id="IPR051584">
    <property type="entry name" value="GPCR-associated_LMBR1"/>
</dbReference>
<dbReference type="EMBL" id="KN847045">
    <property type="protein sequence ID" value="KIW24262.1"/>
    <property type="molecule type" value="Genomic_DNA"/>
</dbReference>
<evidence type="ECO:0000256" key="7">
    <source>
        <dbReference type="SAM" id="MobiDB-lite"/>
    </source>
</evidence>
<name>A0A0D2AHA1_9EURO</name>
<keyword evidence="10" id="KW-1185">Reference proteome</keyword>
<feature type="transmembrane region" description="Helical" evidence="8">
    <location>
        <begin position="6"/>
        <end position="26"/>
    </location>
</feature>
<keyword evidence="3 8" id="KW-0812">Transmembrane</keyword>
<dbReference type="GeneID" id="27349184"/>
<reference evidence="9 10" key="1">
    <citation type="submission" date="2015-01" db="EMBL/GenBank/DDBJ databases">
        <title>The Genome Sequence of Cladophialophora immunda CBS83496.</title>
        <authorList>
            <consortium name="The Broad Institute Genomics Platform"/>
            <person name="Cuomo C."/>
            <person name="de Hoog S."/>
            <person name="Gorbushina A."/>
            <person name="Stielow B."/>
            <person name="Teixiera M."/>
            <person name="Abouelleil A."/>
            <person name="Chapman S.B."/>
            <person name="Priest M."/>
            <person name="Young S.K."/>
            <person name="Wortman J."/>
            <person name="Nusbaum C."/>
            <person name="Birren B."/>
        </authorList>
    </citation>
    <scope>NUCLEOTIDE SEQUENCE [LARGE SCALE GENOMIC DNA]</scope>
    <source>
        <strain evidence="9 10">CBS 83496</strain>
    </source>
</reference>
<evidence type="ECO:0000256" key="4">
    <source>
        <dbReference type="ARBA" id="ARBA00022989"/>
    </source>
</evidence>
<keyword evidence="4 8" id="KW-1133">Transmembrane helix</keyword>
<evidence type="ECO:0000313" key="9">
    <source>
        <dbReference type="EMBL" id="KIW24262.1"/>
    </source>
</evidence>
<feature type="coiled-coil region" evidence="6">
    <location>
        <begin position="210"/>
        <end position="237"/>
    </location>
</feature>
<dbReference type="VEuPathDB" id="FungiDB:PV07_09990"/>
<dbReference type="RefSeq" id="XP_016244478.1">
    <property type="nucleotide sequence ID" value="XM_016397287.1"/>
</dbReference>
<dbReference type="Proteomes" id="UP000054466">
    <property type="component" value="Unassembled WGS sequence"/>
</dbReference>
<feature type="transmembrane region" description="Helical" evidence="8">
    <location>
        <begin position="38"/>
        <end position="59"/>
    </location>
</feature>
<dbReference type="HOGENOM" id="CLU_016542_1_0_1"/>
<dbReference type="AlphaFoldDB" id="A0A0D2AHA1"/>
<dbReference type="GO" id="GO:0016020">
    <property type="term" value="C:membrane"/>
    <property type="evidence" value="ECO:0007669"/>
    <property type="project" value="UniProtKB-SubCell"/>
</dbReference>